<gene>
    <name evidence="2" type="ORF">PBAH0796_LOCUS23635</name>
</gene>
<evidence type="ECO:0000313" key="2">
    <source>
        <dbReference type="EMBL" id="CAD8378101.1"/>
    </source>
</evidence>
<dbReference type="AlphaFoldDB" id="A0A7S0FSZ6"/>
<organism evidence="2">
    <name type="scientific">Pyrodinium bahamense</name>
    <dbReference type="NCBI Taxonomy" id="73915"/>
    <lineage>
        <taxon>Eukaryota</taxon>
        <taxon>Sar</taxon>
        <taxon>Alveolata</taxon>
        <taxon>Dinophyceae</taxon>
        <taxon>Gonyaulacales</taxon>
        <taxon>Pyrocystaceae</taxon>
        <taxon>Pyrodinium</taxon>
    </lineage>
</organism>
<protein>
    <submittedName>
        <fullName evidence="2">Uncharacterized protein</fullName>
    </submittedName>
</protein>
<accession>A0A7S0FSZ6</accession>
<sequence length="108" mass="12243">METFANGMRAMKGEALARDSFSIMQRVRRINDRISRLNARLVGYKQQVDKLRTDSAIVRKELGVMLHEVHDFLNLANGCVSLRGISRTGQQLEAALEATYHRARQDVA</sequence>
<name>A0A7S0FSZ6_9DINO</name>
<keyword evidence="1" id="KW-0175">Coiled coil</keyword>
<feature type="coiled-coil region" evidence="1">
    <location>
        <begin position="27"/>
        <end position="54"/>
    </location>
</feature>
<proteinExistence type="predicted"/>
<dbReference type="EMBL" id="HBEG01038763">
    <property type="protein sequence ID" value="CAD8378101.1"/>
    <property type="molecule type" value="Transcribed_RNA"/>
</dbReference>
<reference evidence="2" key="1">
    <citation type="submission" date="2021-01" db="EMBL/GenBank/DDBJ databases">
        <authorList>
            <person name="Corre E."/>
            <person name="Pelletier E."/>
            <person name="Niang G."/>
            <person name="Scheremetjew M."/>
            <person name="Finn R."/>
            <person name="Kale V."/>
            <person name="Holt S."/>
            <person name="Cochrane G."/>
            <person name="Meng A."/>
            <person name="Brown T."/>
            <person name="Cohen L."/>
        </authorList>
    </citation>
    <scope>NUCLEOTIDE SEQUENCE</scope>
    <source>
        <strain evidence="2">Pbaha01</strain>
    </source>
</reference>
<evidence type="ECO:0000256" key="1">
    <source>
        <dbReference type="SAM" id="Coils"/>
    </source>
</evidence>